<evidence type="ECO:0000313" key="2">
    <source>
        <dbReference type="Proteomes" id="UP001597353"/>
    </source>
</evidence>
<accession>A0ABW4S2X8</accession>
<evidence type="ECO:0000313" key="1">
    <source>
        <dbReference type="EMBL" id="MFD1911965.1"/>
    </source>
</evidence>
<sequence length="36" mass="3828">MRILMTGLFLTLAACNTVEGVGRDISGGAQRVGSWF</sequence>
<keyword evidence="2" id="KW-1185">Reference proteome</keyword>
<dbReference type="PROSITE" id="PS51257">
    <property type="entry name" value="PROKAR_LIPOPROTEIN"/>
    <property type="match status" value="1"/>
</dbReference>
<proteinExistence type="predicted"/>
<dbReference type="EMBL" id="JBHUGH010000005">
    <property type="protein sequence ID" value="MFD1911965.1"/>
    <property type="molecule type" value="Genomic_DNA"/>
</dbReference>
<name>A0ABW4S2X8_9RHOB</name>
<gene>
    <name evidence="1" type="ORF">ACFSGJ_07020</name>
</gene>
<organism evidence="1 2">
    <name type="scientific">Halodurantibacterium flavum</name>
    <dbReference type="NCBI Taxonomy" id="1382802"/>
    <lineage>
        <taxon>Bacteria</taxon>
        <taxon>Pseudomonadati</taxon>
        <taxon>Pseudomonadota</taxon>
        <taxon>Alphaproteobacteria</taxon>
        <taxon>Rhodobacterales</taxon>
        <taxon>Paracoccaceae</taxon>
        <taxon>Halodurantibacterium</taxon>
    </lineage>
</organism>
<protein>
    <submittedName>
        <fullName evidence="1">Entericidin EcnA/B family protein</fullName>
    </submittedName>
</protein>
<reference evidence="2" key="1">
    <citation type="journal article" date="2019" name="Int. J. Syst. Evol. Microbiol.">
        <title>The Global Catalogue of Microorganisms (GCM) 10K type strain sequencing project: providing services to taxonomists for standard genome sequencing and annotation.</title>
        <authorList>
            <consortium name="The Broad Institute Genomics Platform"/>
            <consortium name="The Broad Institute Genome Sequencing Center for Infectious Disease"/>
            <person name="Wu L."/>
            <person name="Ma J."/>
        </authorList>
    </citation>
    <scope>NUCLEOTIDE SEQUENCE [LARGE SCALE GENOMIC DNA]</scope>
    <source>
        <strain evidence="2">CGMCC 4.7242</strain>
    </source>
</reference>
<comment type="caution">
    <text evidence="1">The sequence shown here is derived from an EMBL/GenBank/DDBJ whole genome shotgun (WGS) entry which is preliminary data.</text>
</comment>
<dbReference type="Proteomes" id="UP001597353">
    <property type="component" value="Unassembled WGS sequence"/>
</dbReference>
<dbReference type="RefSeq" id="WP_390260281.1">
    <property type="nucleotide sequence ID" value="NZ_JBHUGH010000005.1"/>
</dbReference>